<evidence type="ECO:0000256" key="9">
    <source>
        <dbReference type="ARBA" id="ARBA00023004"/>
    </source>
</evidence>
<evidence type="ECO:0000256" key="8">
    <source>
        <dbReference type="ARBA" id="ARBA00022982"/>
    </source>
</evidence>
<reference evidence="15 16" key="1">
    <citation type="journal article" date="2012" name="J. Bacteriol.">
        <title>Genome sequence of the highly efficient arsenite-oxidizing bacterium Achromobacter arsenitoxydans SY8.</title>
        <authorList>
            <person name="Li X."/>
            <person name="Hu Y."/>
            <person name="Gong J."/>
            <person name="Lin Y."/>
            <person name="Johnstone L."/>
            <person name="Rensing C."/>
            <person name="Wang G."/>
        </authorList>
    </citation>
    <scope>NUCLEOTIDE SEQUENCE [LARGE SCALE GENOMIC DNA]</scope>
    <source>
        <strain evidence="15 16">SY8</strain>
    </source>
</reference>
<keyword evidence="2" id="KW-1003">Cell membrane</keyword>
<feature type="compositionally biased region" description="Low complexity" evidence="12">
    <location>
        <begin position="176"/>
        <end position="186"/>
    </location>
</feature>
<sequence>MSCRSLADRIDALLPQTQCTKCGYDGCRPYADAIAEGAAPINRCPPGGDDGIAALSELLGVPALPLDLARGEPGPLLVARIDESHCIGCTLCIQACPVDAIVGANKHMHTVLEDWCTGCDLCVAPCPVDCIQMVPAGRAWSAQDAAVSRQRHRSHLARAERLAADNARLMAPETPDVPAAAAPAADDAQKEDRKRSAIESALARARARRNPTQP</sequence>
<dbReference type="NCBIfam" id="NF005415">
    <property type="entry name" value="PRK06991.1"/>
    <property type="match status" value="1"/>
</dbReference>
<keyword evidence="4" id="KW-0997">Cell inner membrane</keyword>
<dbReference type="RefSeq" id="WP_008162060.1">
    <property type="nucleotide sequence ID" value="NZ_AGUF01000042.1"/>
</dbReference>
<evidence type="ECO:0000313" key="16">
    <source>
        <dbReference type="Proteomes" id="UP000003113"/>
    </source>
</evidence>
<feature type="region of interest" description="Disordered" evidence="12">
    <location>
        <begin position="168"/>
        <end position="214"/>
    </location>
</feature>
<evidence type="ECO:0000256" key="7">
    <source>
        <dbReference type="ARBA" id="ARBA00022967"/>
    </source>
</evidence>
<evidence type="ECO:0000256" key="12">
    <source>
        <dbReference type="SAM" id="MobiDB-lite"/>
    </source>
</evidence>
<feature type="domain" description="4Fe-4S ferredoxin-type" evidence="13">
    <location>
        <begin position="107"/>
        <end position="136"/>
    </location>
</feature>
<dbReference type="Proteomes" id="UP000003113">
    <property type="component" value="Unassembled WGS sequence"/>
</dbReference>
<evidence type="ECO:0000256" key="11">
    <source>
        <dbReference type="ARBA" id="ARBA00023136"/>
    </source>
</evidence>
<keyword evidence="7" id="KW-1278">Translocase</keyword>
<evidence type="ECO:0000256" key="2">
    <source>
        <dbReference type="ARBA" id="ARBA00022475"/>
    </source>
</evidence>
<keyword evidence="6" id="KW-0677">Repeat</keyword>
<keyword evidence="1" id="KW-0813">Transport</keyword>
<gene>
    <name evidence="15" type="ORF">KYC_11308</name>
</gene>
<comment type="caution">
    <text evidence="15">The sequence shown here is derived from an EMBL/GenBank/DDBJ whole genome shotgun (WGS) entry which is preliminary data.</text>
</comment>
<dbReference type="PROSITE" id="PS51656">
    <property type="entry name" value="4FE4S"/>
    <property type="match status" value="1"/>
</dbReference>
<evidence type="ECO:0000256" key="10">
    <source>
        <dbReference type="ARBA" id="ARBA00023014"/>
    </source>
</evidence>
<keyword evidence="5" id="KW-0479">Metal-binding</keyword>
<dbReference type="Pfam" id="PF04060">
    <property type="entry name" value="FeS"/>
    <property type="match status" value="1"/>
</dbReference>
<dbReference type="GO" id="GO:0009055">
    <property type="term" value="F:electron transfer activity"/>
    <property type="evidence" value="ECO:0007669"/>
    <property type="project" value="InterPro"/>
</dbReference>
<dbReference type="Gene3D" id="3.30.70.20">
    <property type="match status" value="1"/>
</dbReference>
<name>H0F668_9BURK</name>
<dbReference type="InterPro" id="IPR007202">
    <property type="entry name" value="4Fe-4S_dom"/>
</dbReference>
<dbReference type="eggNOG" id="COG2878">
    <property type="taxonomic scope" value="Bacteria"/>
</dbReference>
<evidence type="ECO:0000313" key="15">
    <source>
        <dbReference type="EMBL" id="EHK66346.1"/>
    </source>
</evidence>
<dbReference type="PROSITE" id="PS51379">
    <property type="entry name" value="4FE4S_FER_2"/>
    <property type="match status" value="2"/>
</dbReference>
<accession>H0F668</accession>
<dbReference type="PANTHER" id="PTHR42859">
    <property type="entry name" value="OXIDOREDUCTASE"/>
    <property type="match status" value="1"/>
</dbReference>
<dbReference type="SUPFAM" id="SSF54862">
    <property type="entry name" value="4Fe-4S ferredoxins"/>
    <property type="match status" value="1"/>
</dbReference>
<dbReference type="PANTHER" id="PTHR42859:SF3">
    <property type="entry name" value="ION-TRANSLOCATING OXIDOREDUCTASE COMPLEX SUBUNIT B"/>
    <property type="match status" value="1"/>
</dbReference>
<dbReference type="EMBL" id="AGUF01000042">
    <property type="protein sequence ID" value="EHK66346.1"/>
    <property type="molecule type" value="Genomic_DNA"/>
</dbReference>
<dbReference type="InterPro" id="IPR010207">
    <property type="entry name" value="Elect_transpt_cplx_RnfB/RsxB"/>
</dbReference>
<dbReference type="STRING" id="477184.KYC_11308"/>
<protein>
    <submittedName>
        <fullName evidence="15">Ferredoxin</fullName>
    </submittedName>
</protein>
<dbReference type="NCBIfam" id="TIGR01944">
    <property type="entry name" value="rnfB"/>
    <property type="match status" value="1"/>
</dbReference>
<feature type="domain" description="4Fe-4S" evidence="14">
    <location>
        <begin position="2"/>
        <end position="61"/>
    </location>
</feature>
<evidence type="ECO:0000256" key="5">
    <source>
        <dbReference type="ARBA" id="ARBA00022723"/>
    </source>
</evidence>
<dbReference type="InterPro" id="IPR017900">
    <property type="entry name" value="4Fe4S_Fe_S_CS"/>
</dbReference>
<dbReference type="GO" id="GO:0051539">
    <property type="term" value="F:4 iron, 4 sulfur cluster binding"/>
    <property type="evidence" value="ECO:0007669"/>
    <property type="project" value="UniProtKB-KW"/>
</dbReference>
<keyword evidence="10" id="KW-0411">Iron-sulfur</keyword>
<feature type="compositionally biased region" description="Basic and acidic residues" evidence="12">
    <location>
        <begin position="187"/>
        <end position="197"/>
    </location>
</feature>
<keyword evidence="3" id="KW-0004">4Fe-4S</keyword>
<proteinExistence type="predicted"/>
<dbReference type="Pfam" id="PF14697">
    <property type="entry name" value="Fer4_21"/>
    <property type="match status" value="1"/>
</dbReference>
<dbReference type="Gene3D" id="1.10.15.40">
    <property type="entry name" value="Electron transport complex subunit B, putative Fe-S cluster"/>
    <property type="match status" value="1"/>
</dbReference>
<dbReference type="GO" id="GO:0046872">
    <property type="term" value="F:metal ion binding"/>
    <property type="evidence" value="ECO:0007669"/>
    <property type="project" value="UniProtKB-KW"/>
</dbReference>
<keyword evidence="16" id="KW-1185">Reference proteome</keyword>
<dbReference type="InterPro" id="IPR050294">
    <property type="entry name" value="RnfB_subfamily"/>
</dbReference>
<evidence type="ECO:0000259" key="14">
    <source>
        <dbReference type="PROSITE" id="PS51656"/>
    </source>
</evidence>
<dbReference type="InterPro" id="IPR017896">
    <property type="entry name" value="4Fe4S_Fe-S-bd"/>
</dbReference>
<keyword evidence="8" id="KW-0249">Electron transport</keyword>
<dbReference type="AlphaFoldDB" id="H0F668"/>
<evidence type="ECO:0000256" key="6">
    <source>
        <dbReference type="ARBA" id="ARBA00022737"/>
    </source>
</evidence>
<keyword evidence="9" id="KW-0408">Iron</keyword>
<dbReference type="OrthoDB" id="9789936at2"/>
<feature type="domain" description="4Fe-4S ferredoxin-type" evidence="13">
    <location>
        <begin position="77"/>
        <end position="106"/>
    </location>
</feature>
<evidence type="ECO:0000256" key="1">
    <source>
        <dbReference type="ARBA" id="ARBA00022448"/>
    </source>
</evidence>
<dbReference type="PATRIC" id="fig|477184.5.peg.2246"/>
<evidence type="ECO:0000256" key="4">
    <source>
        <dbReference type="ARBA" id="ARBA00022519"/>
    </source>
</evidence>
<organism evidence="15 16">
    <name type="scientific">Achromobacter arsenitoxydans SY8</name>
    <dbReference type="NCBI Taxonomy" id="477184"/>
    <lineage>
        <taxon>Bacteria</taxon>
        <taxon>Pseudomonadati</taxon>
        <taxon>Pseudomonadota</taxon>
        <taxon>Betaproteobacteria</taxon>
        <taxon>Burkholderiales</taxon>
        <taxon>Alcaligenaceae</taxon>
        <taxon>Achromobacter</taxon>
    </lineage>
</organism>
<feature type="compositionally biased region" description="Basic residues" evidence="12">
    <location>
        <begin position="205"/>
        <end position="214"/>
    </location>
</feature>
<evidence type="ECO:0000256" key="3">
    <source>
        <dbReference type="ARBA" id="ARBA00022485"/>
    </source>
</evidence>
<evidence type="ECO:0000259" key="13">
    <source>
        <dbReference type="PROSITE" id="PS51379"/>
    </source>
</evidence>
<dbReference type="PROSITE" id="PS00198">
    <property type="entry name" value="4FE4S_FER_1"/>
    <property type="match status" value="1"/>
</dbReference>
<keyword evidence="11" id="KW-0472">Membrane</keyword>